<evidence type="ECO:0000256" key="6">
    <source>
        <dbReference type="ARBA" id="ARBA00022723"/>
    </source>
</evidence>
<dbReference type="OrthoDB" id="9800307at2"/>
<dbReference type="InterPro" id="IPR003442">
    <property type="entry name" value="T6A_TsaE"/>
</dbReference>
<accession>A0A4R6DXR4</accession>
<dbReference type="NCBIfam" id="TIGR00150">
    <property type="entry name" value="T6A_YjeE"/>
    <property type="match status" value="1"/>
</dbReference>
<keyword evidence="8" id="KW-0067">ATP-binding</keyword>
<dbReference type="AlphaFoldDB" id="A0A4R6DXR4"/>
<evidence type="ECO:0000256" key="9">
    <source>
        <dbReference type="ARBA" id="ARBA00022842"/>
    </source>
</evidence>
<evidence type="ECO:0000256" key="8">
    <source>
        <dbReference type="ARBA" id="ARBA00022840"/>
    </source>
</evidence>
<keyword evidence="6" id="KW-0479">Metal-binding</keyword>
<evidence type="ECO:0000256" key="1">
    <source>
        <dbReference type="ARBA" id="ARBA00004496"/>
    </source>
</evidence>
<dbReference type="Pfam" id="PF02367">
    <property type="entry name" value="TsaE"/>
    <property type="match status" value="1"/>
</dbReference>
<evidence type="ECO:0000256" key="5">
    <source>
        <dbReference type="ARBA" id="ARBA00022694"/>
    </source>
</evidence>
<evidence type="ECO:0000256" key="3">
    <source>
        <dbReference type="ARBA" id="ARBA00019010"/>
    </source>
</evidence>
<keyword evidence="9" id="KW-0460">Magnesium</keyword>
<keyword evidence="7" id="KW-0547">Nucleotide-binding</keyword>
<evidence type="ECO:0000256" key="10">
    <source>
        <dbReference type="ARBA" id="ARBA00032441"/>
    </source>
</evidence>
<comment type="similarity">
    <text evidence="2">Belongs to the TsaE family.</text>
</comment>
<dbReference type="GO" id="GO:0005737">
    <property type="term" value="C:cytoplasm"/>
    <property type="evidence" value="ECO:0007669"/>
    <property type="project" value="UniProtKB-SubCell"/>
</dbReference>
<keyword evidence="4" id="KW-0963">Cytoplasm</keyword>
<sequence length="177" mass="19301">MLSTIHPSDDSGGASVTLTLQDEPDTLALGEIIGRSLEPGLQLWLQGNLGAGKTTLTRGMLRGLGHTQKVKSPTYTLIEPYLVSRLDFYHFDFYRFDSPDEYLDAGLDEYFTGQGVCVVEWPDKASPHLPQPDVEIHLSLVGEGRQATVTAKTATGQACLNRLVEQLNTRGSATRPA</sequence>
<dbReference type="GO" id="GO:0005524">
    <property type="term" value="F:ATP binding"/>
    <property type="evidence" value="ECO:0007669"/>
    <property type="project" value="UniProtKB-KW"/>
</dbReference>
<dbReference type="GO" id="GO:0002949">
    <property type="term" value="P:tRNA threonylcarbamoyladenosine modification"/>
    <property type="evidence" value="ECO:0007669"/>
    <property type="project" value="InterPro"/>
</dbReference>
<keyword evidence="5" id="KW-0819">tRNA processing</keyword>
<dbReference type="EMBL" id="SNVV01000010">
    <property type="protein sequence ID" value="TDN50081.1"/>
    <property type="molecule type" value="Genomic_DNA"/>
</dbReference>
<name>A0A4R6DXR4_9RHOO</name>
<comment type="subcellular location">
    <subcellularLocation>
        <location evidence="1">Cytoplasm</location>
    </subcellularLocation>
</comment>
<dbReference type="InterPro" id="IPR027417">
    <property type="entry name" value="P-loop_NTPase"/>
</dbReference>
<dbReference type="SUPFAM" id="SSF52540">
    <property type="entry name" value="P-loop containing nucleoside triphosphate hydrolases"/>
    <property type="match status" value="1"/>
</dbReference>
<organism evidence="11 12">
    <name type="scientific">Azoarcus indigens</name>
    <dbReference type="NCBI Taxonomy" id="29545"/>
    <lineage>
        <taxon>Bacteria</taxon>
        <taxon>Pseudomonadati</taxon>
        <taxon>Pseudomonadota</taxon>
        <taxon>Betaproteobacteria</taxon>
        <taxon>Rhodocyclales</taxon>
        <taxon>Zoogloeaceae</taxon>
        <taxon>Azoarcus</taxon>
    </lineage>
</organism>
<dbReference type="PANTHER" id="PTHR33540:SF2">
    <property type="entry name" value="TRNA THREONYLCARBAMOYLADENOSINE BIOSYNTHESIS PROTEIN TSAE"/>
    <property type="match status" value="1"/>
</dbReference>
<dbReference type="Gene3D" id="3.40.50.300">
    <property type="entry name" value="P-loop containing nucleotide triphosphate hydrolases"/>
    <property type="match status" value="1"/>
</dbReference>
<evidence type="ECO:0000313" key="12">
    <source>
        <dbReference type="Proteomes" id="UP000295129"/>
    </source>
</evidence>
<comment type="caution">
    <text evidence="11">The sequence shown here is derived from an EMBL/GenBank/DDBJ whole genome shotgun (WGS) entry which is preliminary data.</text>
</comment>
<evidence type="ECO:0000256" key="4">
    <source>
        <dbReference type="ARBA" id="ARBA00022490"/>
    </source>
</evidence>
<reference evidence="11 12" key="1">
    <citation type="submission" date="2019-03" db="EMBL/GenBank/DDBJ databases">
        <title>Genomic Encyclopedia of Type Strains, Phase IV (KMG-IV): sequencing the most valuable type-strain genomes for metagenomic binning, comparative biology and taxonomic classification.</title>
        <authorList>
            <person name="Goeker M."/>
        </authorList>
    </citation>
    <scope>NUCLEOTIDE SEQUENCE [LARGE SCALE GENOMIC DNA]</scope>
    <source>
        <strain evidence="11 12">DSM 12121</strain>
    </source>
</reference>
<evidence type="ECO:0000256" key="7">
    <source>
        <dbReference type="ARBA" id="ARBA00022741"/>
    </source>
</evidence>
<dbReference type="RefSeq" id="WP_133592192.1">
    <property type="nucleotide sequence ID" value="NZ_SNVV01000010.1"/>
</dbReference>
<gene>
    <name evidence="11" type="ORF">C7389_110177</name>
</gene>
<evidence type="ECO:0000313" key="11">
    <source>
        <dbReference type="EMBL" id="TDN50081.1"/>
    </source>
</evidence>
<dbReference type="PANTHER" id="PTHR33540">
    <property type="entry name" value="TRNA THREONYLCARBAMOYLADENOSINE BIOSYNTHESIS PROTEIN TSAE"/>
    <property type="match status" value="1"/>
</dbReference>
<dbReference type="GO" id="GO:0046872">
    <property type="term" value="F:metal ion binding"/>
    <property type="evidence" value="ECO:0007669"/>
    <property type="project" value="UniProtKB-KW"/>
</dbReference>
<proteinExistence type="inferred from homology"/>
<evidence type="ECO:0000256" key="2">
    <source>
        <dbReference type="ARBA" id="ARBA00007599"/>
    </source>
</evidence>
<protein>
    <recommendedName>
        <fullName evidence="3">tRNA threonylcarbamoyladenosine biosynthesis protein TsaE</fullName>
    </recommendedName>
    <alternativeName>
        <fullName evidence="10">t(6)A37 threonylcarbamoyladenosine biosynthesis protein TsaE</fullName>
    </alternativeName>
</protein>
<dbReference type="Proteomes" id="UP000295129">
    <property type="component" value="Unassembled WGS sequence"/>
</dbReference>
<keyword evidence="12" id="KW-1185">Reference proteome</keyword>